<sequence length="295" mass="33150">MMVCPTCGVGDKIIYDQTRAQFICSIDGTVIAENVVDTGPEWREFDSSDRDKKGRAGSPFTNRVHDGGITTIIGRSARMKDKVKLMKLQRWQSKLRVAARDKKVVTYLSTLNSEAAKLNLPEHVKETAAMIIKKLIETGLARRVDMYALIAATLYYASQVNNFPIYIQEIRKIYSLDTSTLWKALERVQAVAKNTQNMKSKLKPVEHIPKIVNRLNLPQQVGTKSAELVDLMFNTGLTSGKGYLALSAAMVYLISSLMDVKKTQKEVAEALQITEVTIRNRYKEIVSNFEIEVSI</sequence>
<keyword evidence="7" id="KW-0648">Protein biosynthesis</keyword>
<keyword evidence="3" id="KW-0804">Transcription</keyword>
<dbReference type="InterPro" id="IPR013150">
    <property type="entry name" value="TFIIB_cyclin"/>
</dbReference>
<dbReference type="InterPro" id="IPR013137">
    <property type="entry name" value="Znf_TFIIB"/>
</dbReference>
<dbReference type="CDD" id="cd20550">
    <property type="entry name" value="CYCLIN_TFIIB_archaea_like_rpt2"/>
    <property type="match status" value="1"/>
</dbReference>
<keyword evidence="1" id="KW-0677">Repeat</keyword>
<dbReference type="InterPro" id="IPR000812">
    <property type="entry name" value="TFIIB"/>
</dbReference>
<evidence type="ECO:0000256" key="3">
    <source>
        <dbReference type="ARBA" id="ARBA00023163"/>
    </source>
</evidence>
<dbReference type="SUPFAM" id="SSF47954">
    <property type="entry name" value="Cyclin-like"/>
    <property type="match status" value="2"/>
</dbReference>
<feature type="domain" description="Transcription factor TFIIB cyclin-like" evidence="5">
    <location>
        <begin position="111"/>
        <end position="186"/>
    </location>
</feature>
<keyword evidence="2" id="KW-0805">Transcription regulation</keyword>
<feature type="domain" description="Transcription factor TFIIB cyclin-like" evidence="5">
    <location>
        <begin position="202"/>
        <end position="286"/>
    </location>
</feature>
<evidence type="ECO:0000313" key="7">
    <source>
        <dbReference type="EMBL" id="EHP68443.1"/>
    </source>
</evidence>
<dbReference type="GO" id="GO:0097550">
    <property type="term" value="C:transcription preinitiation complex"/>
    <property type="evidence" value="ECO:0007669"/>
    <property type="project" value="TreeGrafter"/>
</dbReference>
<protein>
    <submittedName>
        <fullName evidence="7">Transcription initiation factor TFIIIB, Brf1 subunit/transcription initiation factor TFIIB</fullName>
    </submittedName>
</protein>
<dbReference type="GO" id="GO:0070897">
    <property type="term" value="P:transcription preinitiation complex assembly"/>
    <property type="evidence" value="ECO:0007669"/>
    <property type="project" value="InterPro"/>
</dbReference>
<organism evidence="7 8">
    <name type="scientific">Metallosphaera yellowstonensis MK1</name>
    <dbReference type="NCBI Taxonomy" id="671065"/>
    <lineage>
        <taxon>Archaea</taxon>
        <taxon>Thermoproteota</taxon>
        <taxon>Thermoprotei</taxon>
        <taxon>Sulfolobales</taxon>
        <taxon>Sulfolobaceae</taxon>
        <taxon>Metallosphaera</taxon>
    </lineage>
</organism>
<gene>
    <name evidence="7" type="ORF">MetMK1DRAFT_00028770</name>
</gene>
<keyword evidence="7" id="KW-0396">Initiation factor</keyword>
<evidence type="ECO:0000259" key="6">
    <source>
        <dbReference type="Pfam" id="PF08271"/>
    </source>
</evidence>
<dbReference type="Pfam" id="PF08271">
    <property type="entry name" value="Zn_Ribbon_TF"/>
    <property type="match status" value="1"/>
</dbReference>
<dbReference type="HOGENOM" id="CLU_043736_0_1_2"/>
<evidence type="ECO:0000256" key="2">
    <source>
        <dbReference type="ARBA" id="ARBA00023015"/>
    </source>
</evidence>
<dbReference type="Gene3D" id="1.10.472.10">
    <property type="entry name" value="Cyclin-like"/>
    <property type="match status" value="1"/>
</dbReference>
<dbReference type="GO" id="GO:0003743">
    <property type="term" value="F:translation initiation factor activity"/>
    <property type="evidence" value="ECO:0007669"/>
    <property type="project" value="UniProtKB-KW"/>
</dbReference>
<feature type="domain" description="TFIIB-type" evidence="6">
    <location>
        <begin position="2"/>
        <end position="45"/>
    </location>
</feature>
<evidence type="ECO:0000256" key="1">
    <source>
        <dbReference type="ARBA" id="ARBA00022737"/>
    </source>
</evidence>
<evidence type="ECO:0000256" key="4">
    <source>
        <dbReference type="SAM" id="MobiDB-lite"/>
    </source>
</evidence>
<keyword evidence="8" id="KW-1185">Reference proteome</keyword>
<dbReference type="eggNOG" id="arCOG01981">
    <property type="taxonomic scope" value="Archaea"/>
</dbReference>
<dbReference type="GO" id="GO:0017025">
    <property type="term" value="F:TBP-class protein binding"/>
    <property type="evidence" value="ECO:0007669"/>
    <property type="project" value="InterPro"/>
</dbReference>
<accession>H2C8G7</accession>
<dbReference type="STRING" id="671065.MetMK1DRAFT_00028770"/>
<reference evidence="7 8" key="1">
    <citation type="submission" date="2012-01" db="EMBL/GenBank/DDBJ databases">
        <title>Improved High-Quality Draft sequence of Metallosphaera yellowstonensis MK1.</title>
        <authorList>
            <consortium name="US DOE Joint Genome Institute"/>
            <person name="Lucas S."/>
            <person name="Han J."/>
            <person name="Cheng J.-F."/>
            <person name="Goodwin L."/>
            <person name="Pitluck S."/>
            <person name="Peters L."/>
            <person name="Teshima H."/>
            <person name="Detter J.C."/>
            <person name="Han C."/>
            <person name="Tapia R."/>
            <person name="Land M."/>
            <person name="Hauser L."/>
            <person name="Kyrpides N."/>
            <person name="Kozubal M."/>
            <person name="Macur R.E."/>
            <person name="Jay Z."/>
            <person name="Inskeep W."/>
            <person name="Woyke T."/>
        </authorList>
    </citation>
    <scope>NUCLEOTIDE SEQUENCE [LARGE SCALE GENOMIC DNA]</scope>
    <source>
        <strain evidence="7 8">MK1</strain>
    </source>
</reference>
<dbReference type="SUPFAM" id="SSF57783">
    <property type="entry name" value="Zinc beta-ribbon"/>
    <property type="match status" value="1"/>
</dbReference>
<dbReference type="Proteomes" id="UP000003980">
    <property type="component" value="Unassembled WGS sequence"/>
</dbReference>
<evidence type="ECO:0000313" key="8">
    <source>
        <dbReference type="Proteomes" id="UP000003980"/>
    </source>
</evidence>
<dbReference type="EMBL" id="JH597770">
    <property type="protein sequence ID" value="EHP68443.1"/>
    <property type="molecule type" value="Genomic_DNA"/>
</dbReference>
<dbReference type="PANTHER" id="PTHR11618:SF13">
    <property type="entry name" value="TRANSCRIPTION INITIATION FACTOR IIB"/>
    <property type="match status" value="1"/>
</dbReference>
<dbReference type="Pfam" id="PF00382">
    <property type="entry name" value="TFIIB"/>
    <property type="match status" value="2"/>
</dbReference>
<feature type="region of interest" description="Disordered" evidence="4">
    <location>
        <begin position="42"/>
        <end position="61"/>
    </location>
</feature>
<evidence type="ECO:0000259" key="5">
    <source>
        <dbReference type="Pfam" id="PF00382"/>
    </source>
</evidence>
<feature type="compositionally biased region" description="Basic and acidic residues" evidence="4">
    <location>
        <begin position="42"/>
        <end position="54"/>
    </location>
</feature>
<dbReference type="InterPro" id="IPR036915">
    <property type="entry name" value="Cyclin-like_sf"/>
</dbReference>
<proteinExistence type="predicted"/>
<name>H2C8G7_9CREN</name>
<dbReference type="PRINTS" id="PR00685">
    <property type="entry name" value="TIFACTORIIB"/>
</dbReference>
<dbReference type="PANTHER" id="PTHR11618">
    <property type="entry name" value="TRANSCRIPTION INITIATION FACTOR IIB-RELATED"/>
    <property type="match status" value="1"/>
</dbReference>
<dbReference type="AlphaFoldDB" id="H2C8G7"/>
<dbReference type="Gene3D" id="1.10.472.170">
    <property type="match status" value="1"/>
</dbReference>